<reference evidence="2" key="1">
    <citation type="submission" date="2012-05" db="EMBL/GenBank/DDBJ databases">
        <authorList>
            <person name="Krishnakumar V."/>
            <person name="Cheung F."/>
            <person name="Xiao Y."/>
            <person name="Chan A."/>
            <person name="Moskal W.A."/>
            <person name="Town C.D."/>
        </authorList>
    </citation>
    <scope>NUCLEOTIDE SEQUENCE</scope>
</reference>
<organism evidence="2">
    <name type="scientific">Lotus japonicus</name>
    <name type="common">Lotus corniculatus var. japonicus</name>
    <dbReference type="NCBI Taxonomy" id="34305"/>
    <lineage>
        <taxon>Eukaryota</taxon>
        <taxon>Viridiplantae</taxon>
        <taxon>Streptophyta</taxon>
        <taxon>Embryophyta</taxon>
        <taxon>Tracheophyta</taxon>
        <taxon>Spermatophyta</taxon>
        <taxon>Magnoliopsida</taxon>
        <taxon>eudicotyledons</taxon>
        <taxon>Gunneridae</taxon>
        <taxon>Pentapetalae</taxon>
        <taxon>rosids</taxon>
        <taxon>fabids</taxon>
        <taxon>Fabales</taxon>
        <taxon>Fabaceae</taxon>
        <taxon>Papilionoideae</taxon>
        <taxon>50 kb inversion clade</taxon>
        <taxon>NPAAA clade</taxon>
        <taxon>Hologalegina</taxon>
        <taxon>robinioid clade</taxon>
        <taxon>Loteae</taxon>
        <taxon>Lotus</taxon>
    </lineage>
</organism>
<dbReference type="AlphaFoldDB" id="I3SM44"/>
<feature type="compositionally biased region" description="Basic and acidic residues" evidence="1">
    <location>
        <begin position="1"/>
        <end position="14"/>
    </location>
</feature>
<protein>
    <submittedName>
        <fullName evidence="2">Uncharacterized protein</fullName>
    </submittedName>
</protein>
<dbReference type="EMBL" id="BT141542">
    <property type="protein sequence ID" value="AFK41336.1"/>
    <property type="molecule type" value="mRNA"/>
</dbReference>
<evidence type="ECO:0000256" key="1">
    <source>
        <dbReference type="SAM" id="MobiDB-lite"/>
    </source>
</evidence>
<accession>I3SM44</accession>
<sequence>MNDGMEVMRGEGGGKRLGFVRSREKHEASGGTRQDPKHG</sequence>
<feature type="compositionally biased region" description="Basic and acidic residues" evidence="1">
    <location>
        <begin position="21"/>
        <end position="39"/>
    </location>
</feature>
<evidence type="ECO:0000313" key="2">
    <source>
        <dbReference type="EMBL" id="AFK41336.1"/>
    </source>
</evidence>
<name>I3SM44_LOTJA</name>
<proteinExistence type="evidence at transcript level"/>
<feature type="region of interest" description="Disordered" evidence="1">
    <location>
        <begin position="1"/>
        <end position="39"/>
    </location>
</feature>